<feature type="compositionally biased region" description="Polar residues" evidence="1">
    <location>
        <begin position="1"/>
        <end position="10"/>
    </location>
</feature>
<dbReference type="GO" id="GO:0098636">
    <property type="term" value="C:protein complex involved in cell adhesion"/>
    <property type="evidence" value="ECO:0007669"/>
    <property type="project" value="TreeGrafter"/>
</dbReference>
<dbReference type="Gene3D" id="2.60.40.2080">
    <property type="match status" value="3"/>
</dbReference>
<dbReference type="GO" id="GO:0008237">
    <property type="term" value="F:metallopeptidase activity"/>
    <property type="evidence" value="ECO:0007669"/>
    <property type="project" value="UniProtKB-KW"/>
</dbReference>
<protein>
    <submittedName>
        <fullName evidence="3">Zinc-dependent metalloprotease</fullName>
    </submittedName>
</protein>
<dbReference type="SUPFAM" id="SSF141086">
    <property type="entry name" value="Agglutinin HPA-like"/>
    <property type="match status" value="2"/>
</dbReference>
<dbReference type="Proteomes" id="UP000602905">
    <property type="component" value="Unassembled WGS sequence"/>
</dbReference>
<dbReference type="InterPro" id="IPR052487">
    <property type="entry name" value="Galactose-binding_lectin"/>
</dbReference>
<keyword evidence="3" id="KW-0378">Hydrolase</keyword>
<feature type="domain" description="H-type lectin" evidence="2">
    <location>
        <begin position="116"/>
        <end position="181"/>
    </location>
</feature>
<dbReference type="Pfam" id="PF09458">
    <property type="entry name" value="H_lectin"/>
    <property type="match status" value="2"/>
</dbReference>
<accession>A0A8H7HPN0</accession>
<dbReference type="EMBL" id="JACYCD010000265">
    <property type="protein sequence ID" value="KAF8698287.1"/>
    <property type="molecule type" value="Genomic_DNA"/>
</dbReference>
<feature type="region of interest" description="Disordered" evidence="1">
    <location>
        <begin position="1"/>
        <end position="27"/>
    </location>
</feature>
<evidence type="ECO:0000259" key="2">
    <source>
        <dbReference type="Pfam" id="PF09458"/>
    </source>
</evidence>
<dbReference type="GO" id="GO:0006508">
    <property type="term" value="P:proteolysis"/>
    <property type="evidence" value="ECO:0007669"/>
    <property type="project" value="UniProtKB-KW"/>
</dbReference>
<comment type="caution">
    <text evidence="3">The sequence shown here is derived from an EMBL/GenBank/DDBJ whole genome shotgun (WGS) entry which is preliminary data.</text>
</comment>
<dbReference type="InterPro" id="IPR037221">
    <property type="entry name" value="H-type_lectin_dom_sf"/>
</dbReference>
<name>A0A8H7HPN0_9AGAM</name>
<proteinExistence type="predicted"/>
<gene>
    <name evidence="3" type="ORF">RHS03_07606</name>
</gene>
<dbReference type="GO" id="GO:0030247">
    <property type="term" value="F:polysaccharide binding"/>
    <property type="evidence" value="ECO:0007669"/>
    <property type="project" value="TreeGrafter"/>
</dbReference>
<dbReference type="InterPro" id="IPR019019">
    <property type="entry name" value="H-type_lectin_domain"/>
</dbReference>
<keyword evidence="3" id="KW-0482">Metalloprotease</keyword>
<dbReference type="GO" id="GO:0046871">
    <property type="term" value="F:N-acetylgalactosamine binding"/>
    <property type="evidence" value="ECO:0007669"/>
    <property type="project" value="TreeGrafter"/>
</dbReference>
<dbReference type="PANTHER" id="PTHR46938">
    <property type="entry name" value="DISCOIDIN-1 SUBUNIT A-RELATED-RELATED"/>
    <property type="match status" value="1"/>
</dbReference>
<dbReference type="AlphaFoldDB" id="A0A8H7HPN0"/>
<dbReference type="GO" id="GO:0009986">
    <property type="term" value="C:cell surface"/>
    <property type="evidence" value="ECO:0007669"/>
    <property type="project" value="TreeGrafter"/>
</dbReference>
<keyword evidence="3" id="KW-0645">Protease</keyword>
<feature type="non-terminal residue" evidence="3">
    <location>
        <position position="1"/>
    </location>
</feature>
<dbReference type="GO" id="GO:0070492">
    <property type="term" value="F:oligosaccharide binding"/>
    <property type="evidence" value="ECO:0007669"/>
    <property type="project" value="TreeGrafter"/>
</dbReference>
<dbReference type="GO" id="GO:0098609">
    <property type="term" value="P:cell-cell adhesion"/>
    <property type="evidence" value="ECO:0007669"/>
    <property type="project" value="TreeGrafter"/>
</dbReference>
<organism evidence="3 4">
    <name type="scientific">Rhizoctonia solani</name>
    <dbReference type="NCBI Taxonomy" id="456999"/>
    <lineage>
        <taxon>Eukaryota</taxon>
        <taxon>Fungi</taxon>
        <taxon>Dikarya</taxon>
        <taxon>Basidiomycota</taxon>
        <taxon>Agaricomycotina</taxon>
        <taxon>Agaricomycetes</taxon>
        <taxon>Cantharellales</taxon>
        <taxon>Ceratobasidiaceae</taxon>
        <taxon>Rhizoctonia</taxon>
    </lineage>
</organism>
<sequence length="278" mass="32080">MANHSNNFSTKDLEGRPSGQLENSKDFATDHPAAHYPIGLHLIDCFNSNHVRLRSSFDKVKFDGKNNTFQATCHLDSWMDTRMHNSSCTWLPHFNDRNFQSGVGEIKKVAQEYTTIDVKFEHKYASAPKVVTWLCCLDLFKEGDWRVEATAEDITTDGFKLKFRVWGSTKAHWVKASWIAHPSDRSDIESGSFNTMEQRPWDKPQHNHEKKVTFTKKFERAPVVYYAISRIDQTNSSSLRARAYCKDVTPQGMTVCLESWMETVMYSMVGQWIAMAKY</sequence>
<reference evidence="3" key="1">
    <citation type="submission" date="2020-09" db="EMBL/GenBank/DDBJ databases">
        <title>Comparative genome analyses of four rice-infecting Rhizoctonia solani isolates reveal extensive enrichment of homogalacturonan modification genes.</title>
        <authorList>
            <person name="Lee D.-Y."/>
            <person name="Jeon J."/>
            <person name="Kim K.-T."/>
            <person name="Cheong K."/>
            <person name="Song H."/>
            <person name="Choi G."/>
            <person name="Ko J."/>
            <person name="Opiyo S.O."/>
            <person name="Zuo S."/>
            <person name="Madhav S."/>
            <person name="Lee Y.-H."/>
            <person name="Wang G.-L."/>
        </authorList>
    </citation>
    <scope>NUCLEOTIDE SEQUENCE</scope>
    <source>
        <strain evidence="3">AG1-IA WGL</strain>
    </source>
</reference>
<evidence type="ECO:0000256" key="1">
    <source>
        <dbReference type="SAM" id="MobiDB-lite"/>
    </source>
</evidence>
<feature type="domain" description="H-type lectin" evidence="2">
    <location>
        <begin position="210"/>
        <end position="275"/>
    </location>
</feature>
<dbReference type="OrthoDB" id="5419324at2759"/>
<evidence type="ECO:0000313" key="3">
    <source>
        <dbReference type="EMBL" id="KAF8698287.1"/>
    </source>
</evidence>
<evidence type="ECO:0000313" key="4">
    <source>
        <dbReference type="Proteomes" id="UP000602905"/>
    </source>
</evidence>